<dbReference type="PANTHER" id="PTHR35145">
    <property type="entry name" value="CYTOPLASMIC PROTEIN-RELATED"/>
    <property type="match status" value="1"/>
</dbReference>
<dbReference type="InterPro" id="IPR038056">
    <property type="entry name" value="YjbR-like_sf"/>
</dbReference>
<dbReference type="RefSeq" id="WP_073000923.1">
    <property type="nucleotide sequence ID" value="NZ_FQUM01000004.1"/>
</dbReference>
<keyword evidence="1" id="KW-0238">DNA-binding</keyword>
<evidence type="ECO:0000313" key="2">
    <source>
        <dbReference type="Proteomes" id="UP000184164"/>
    </source>
</evidence>
<sequence>MDIEKYRQFCLSLKEATEGTPFDEKTLVFSIKGKMFSSTNIETFELINVKCEPEKSIELREQFEAVIPGYYMNKKHWNSIKMDNTISDQQIQEWIENSYKLVVSTLPKKVQKELGIE</sequence>
<protein>
    <submittedName>
        <fullName evidence="1">Predicted DNA-binding protein, MmcQ/YjbR family</fullName>
    </submittedName>
</protein>
<dbReference type="EMBL" id="FQUM01000004">
    <property type="protein sequence ID" value="SHF19739.1"/>
    <property type="molecule type" value="Genomic_DNA"/>
</dbReference>
<reference evidence="1 2" key="1">
    <citation type="submission" date="2016-11" db="EMBL/GenBank/DDBJ databases">
        <authorList>
            <person name="Jaros S."/>
            <person name="Januszkiewicz K."/>
            <person name="Wedrychowicz H."/>
        </authorList>
    </citation>
    <scope>NUCLEOTIDE SEQUENCE [LARGE SCALE GENOMIC DNA]</scope>
    <source>
        <strain evidence="1 2">DSM 26910</strain>
    </source>
</reference>
<dbReference type="GO" id="GO:0003677">
    <property type="term" value="F:DNA binding"/>
    <property type="evidence" value="ECO:0007669"/>
    <property type="project" value="UniProtKB-KW"/>
</dbReference>
<dbReference type="OrthoDB" id="9789813at2"/>
<organism evidence="1 2">
    <name type="scientific">Mariniphaga anaerophila</name>
    <dbReference type="NCBI Taxonomy" id="1484053"/>
    <lineage>
        <taxon>Bacteria</taxon>
        <taxon>Pseudomonadati</taxon>
        <taxon>Bacteroidota</taxon>
        <taxon>Bacteroidia</taxon>
        <taxon>Marinilabiliales</taxon>
        <taxon>Prolixibacteraceae</taxon>
        <taxon>Mariniphaga</taxon>
    </lineage>
</organism>
<keyword evidence="2" id="KW-1185">Reference proteome</keyword>
<evidence type="ECO:0000313" key="1">
    <source>
        <dbReference type="EMBL" id="SHF19739.1"/>
    </source>
</evidence>
<proteinExistence type="predicted"/>
<dbReference type="STRING" id="1484053.SAMN05444274_10410"/>
<dbReference type="InterPro" id="IPR058532">
    <property type="entry name" value="YjbR/MT2646/Rv2570-like"/>
</dbReference>
<dbReference type="Gene3D" id="3.90.1150.30">
    <property type="match status" value="1"/>
</dbReference>
<dbReference type="Proteomes" id="UP000184164">
    <property type="component" value="Unassembled WGS sequence"/>
</dbReference>
<dbReference type="PANTHER" id="PTHR35145:SF1">
    <property type="entry name" value="CYTOPLASMIC PROTEIN"/>
    <property type="match status" value="1"/>
</dbReference>
<dbReference type="InterPro" id="IPR007351">
    <property type="entry name" value="YjbR"/>
</dbReference>
<gene>
    <name evidence="1" type="ORF">SAMN05444274_10410</name>
</gene>
<dbReference type="AlphaFoldDB" id="A0A1M4ZNW6"/>
<name>A0A1M4ZNW6_9BACT</name>
<dbReference type="Pfam" id="PF04237">
    <property type="entry name" value="YjbR"/>
    <property type="match status" value="1"/>
</dbReference>
<accession>A0A1M4ZNW6</accession>
<dbReference type="SUPFAM" id="SSF142906">
    <property type="entry name" value="YjbR-like"/>
    <property type="match status" value="1"/>
</dbReference>